<evidence type="ECO:0000256" key="2">
    <source>
        <dbReference type="ARBA" id="ARBA00022670"/>
    </source>
</evidence>
<dbReference type="Gene3D" id="3.40.50.200">
    <property type="entry name" value="Peptidase S8/S53 domain"/>
    <property type="match status" value="1"/>
</dbReference>
<name>A0A109KJW7_PSEFL</name>
<keyword evidence="2 5" id="KW-0645">Protease</keyword>
<dbReference type="PROSITE" id="PS00136">
    <property type="entry name" value="SUBTILASE_ASP"/>
    <property type="match status" value="1"/>
</dbReference>
<evidence type="ECO:0000313" key="7">
    <source>
        <dbReference type="EMBL" id="KWV70547.1"/>
    </source>
</evidence>
<dbReference type="InterPro" id="IPR034074">
    <property type="entry name" value="Y4bN_pept_dom"/>
</dbReference>
<dbReference type="SUPFAM" id="SSF52743">
    <property type="entry name" value="Subtilisin-like"/>
    <property type="match status" value="1"/>
</dbReference>
<dbReference type="PRINTS" id="PR00723">
    <property type="entry name" value="SUBTILISIN"/>
</dbReference>
<gene>
    <name evidence="7" type="ORF">PFL603g_05225</name>
</gene>
<evidence type="ECO:0000256" key="1">
    <source>
        <dbReference type="ARBA" id="ARBA00011073"/>
    </source>
</evidence>
<organism evidence="7 8">
    <name type="scientific">Pseudomonas fluorescens</name>
    <dbReference type="NCBI Taxonomy" id="294"/>
    <lineage>
        <taxon>Bacteria</taxon>
        <taxon>Pseudomonadati</taxon>
        <taxon>Pseudomonadota</taxon>
        <taxon>Gammaproteobacteria</taxon>
        <taxon>Pseudomonadales</taxon>
        <taxon>Pseudomonadaceae</taxon>
        <taxon>Pseudomonas</taxon>
    </lineage>
</organism>
<feature type="domain" description="Peptidase S8/S53" evidence="6">
    <location>
        <begin position="255"/>
        <end position="577"/>
    </location>
</feature>
<feature type="active site" description="Charge relay system" evidence="5">
    <location>
        <position position="261"/>
    </location>
</feature>
<evidence type="ECO:0000256" key="5">
    <source>
        <dbReference type="PROSITE-ProRule" id="PRU01240"/>
    </source>
</evidence>
<evidence type="ECO:0000259" key="6">
    <source>
        <dbReference type="Pfam" id="PF00082"/>
    </source>
</evidence>
<dbReference type="PANTHER" id="PTHR43806:SF11">
    <property type="entry name" value="CEREVISIN-RELATED"/>
    <property type="match status" value="1"/>
</dbReference>
<dbReference type="Pfam" id="PF00082">
    <property type="entry name" value="Peptidase_S8"/>
    <property type="match status" value="1"/>
</dbReference>
<proteinExistence type="inferred from homology"/>
<dbReference type="InterPro" id="IPR015500">
    <property type="entry name" value="Peptidase_S8_subtilisin-rel"/>
</dbReference>
<dbReference type="InterPro" id="IPR000209">
    <property type="entry name" value="Peptidase_S8/S53_dom"/>
</dbReference>
<dbReference type="AlphaFoldDB" id="A0A109KJW7"/>
<reference evidence="7 8" key="1">
    <citation type="submission" date="2015-05" db="EMBL/GenBank/DDBJ databases">
        <title>A genomic and transcriptomic approach to investigate the blue pigment phenotype in Pseudomonas fluorescens.</title>
        <authorList>
            <person name="Andreani N.A."/>
            <person name="Cardazzo B."/>
        </authorList>
    </citation>
    <scope>NUCLEOTIDE SEQUENCE [LARGE SCALE GENOMIC DNA]</scope>
    <source>
        <strain evidence="7 8">Ps_40</strain>
    </source>
</reference>
<sequence>MATYKHLSITREVLDNSRRTKSPPHFVTREDRLGHGQKLNGYFATAEGLAKKQIGSSDKSPYVLKLEYEGALTFANLNTHGLEFISQEGKQLCVVFASEEGLAKFTAHLQKLGVMDANLTHRQILEAIAGVDAWSAEDRKSWALKNIGLPDTPTFKLDIELWPIQVAHHPSRVQLTTSFETWLATEHIKRLDRINLDSLLMYRVEVTPQQAQLLLNQRDVRLVDLIPATGISIQQLNRDINELPLNIPPPPDDAARVCILDSGINGNHPLLKPAMGESASFVDEEGDADEAGHGTAVAGVALYGDVEGCNNSNFWKPEFWLFNGKVMKKCPHTGNAVYDELTLEVSLTKAVEHFVELGCRIFNLSLGNNNAPYDGAHVRGLAYILDVLSRRYNILFVVSTGNFCGSESPPVPTNSWRDEYPEYLIAAQSAIIDPAPAMIVLTVGSISRHNSTIDSQKYPEIYHLSPASENQPSPFTRHGPSVKGAIKPELVAAGGNLASPMRQANAQWAPHMRGLGVLTLNHQWTGNTVFKEISGTSLAAPYITHLAGRLLNAYPTASANMLRAMLVNQAYLPDAVTSTFSEEFRKSYKKAKATWNRDVERDVAGYGVVSEADLFRSSDNVVVLMSEETIENDGCQFFELPLPEDYLRSARGTRELSITLAYSPVVRTTRIEYLATQIYYRLVTGTSLEEVQKHFSQEMKKTTEVLKEARDTNRDIPAQMRNHGTVQSSRWTFKQGKPGEKWFVVVVRQDRDWNPSAAEKEQYSLVVTVADRDNERAQLYTQIQTRIDQQAVVREQQRAKMTAVRLQNRG</sequence>
<dbReference type="InterPro" id="IPR036852">
    <property type="entry name" value="Peptidase_S8/S53_dom_sf"/>
</dbReference>
<keyword evidence="4 5" id="KW-0720">Serine protease</keyword>
<dbReference type="RefSeq" id="WP_060766306.1">
    <property type="nucleotide sequence ID" value="NZ_LCYC01000062.1"/>
</dbReference>
<evidence type="ECO:0000256" key="4">
    <source>
        <dbReference type="ARBA" id="ARBA00022825"/>
    </source>
</evidence>
<accession>A0A109KJW7</accession>
<evidence type="ECO:0000256" key="3">
    <source>
        <dbReference type="ARBA" id="ARBA00022801"/>
    </source>
</evidence>
<protein>
    <submittedName>
        <fullName evidence="7">Subtilase family protein</fullName>
    </submittedName>
</protein>
<dbReference type="PANTHER" id="PTHR43806">
    <property type="entry name" value="PEPTIDASE S8"/>
    <property type="match status" value="1"/>
</dbReference>
<keyword evidence="3 5" id="KW-0378">Hydrolase</keyword>
<feature type="active site" description="Charge relay system" evidence="5">
    <location>
        <position position="537"/>
    </location>
</feature>
<dbReference type="PROSITE" id="PS51892">
    <property type="entry name" value="SUBTILASE"/>
    <property type="match status" value="1"/>
</dbReference>
<dbReference type="InterPro" id="IPR050131">
    <property type="entry name" value="Peptidase_S8_subtilisin-like"/>
</dbReference>
<evidence type="ECO:0000313" key="8">
    <source>
        <dbReference type="Proteomes" id="UP000063434"/>
    </source>
</evidence>
<comment type="caution">
    <text evidence="7">The sequence shown here is derived from an EMBL/GenBank/DDBJ whole genome shotgun (WGS) entry which is preliminary data.</text>
</comment>
<dbReference type="Proteomes" id="UP000063434">
    <property type="component" value="Unassembled WGS sequence"/>
</dbReference>
<dbReference type="GO" id="GO:0006508">
    <property type="term" value="P:proteolysis"/>
    <property type="evidence" value="ECO:0007669"/>
    <property type="project" value="UniProtKB-KW"/>
</dbReference>
<feature type="active site" description="Charge relay system" evidence="5">
    <location>
        <position position="293"/>
    </location>
</feature>
<dbReference type="GO" id="GO:0004252">
    <property type="term" value="F:serine-type endopeptidase activity"/>
    <property type="evidence" value="ECO:0007669"/>
    <property type="project" value="UniProtKB-UniRule"/>
</dbReference>
<comment type="similarity">
    <text evidence="1 5">Belongs to the peptidase S8 family.</text>
</comment>
<dbReference type="EMBL" id="LCYC01000062">
    <property type="protein sequence ID" value="KWV70547.1"/>
    <property type="molecule type" value="Genomic_DNA"/>
</dbReference>
<dbReference type="PATRIC" id="fig|294.195.peg.5583"/>
<dbReference type="CDD" id="cd04847">
    <property type="entry name" value="Peptidases_S8_Subtilisin_like_2"/>
    <property type="match status" value="1"/>
</dbReference>
<dbReference type="InterPro" id="IPR023827">
    <property type="entry name" value="Peptidase_S8_Asp-AS"/>
</dbReference>